<feature type="compositionally biased region" description="Polar residues" evidence="1">
    <location>
        <begin position="69"/>
        <end position="78"/>
    </location>
</feature>
<sequence length="78" mass="8155">MSEQQQAKESSSMKPGEYETTGSGGYENPMEENITDIDSATRKTSSGDDETSGKTSASPESASEDTVAGSPNQGTESR</sequence>
<proteinExistence type="predicted"/>
<keyword evidence="3" id="KW-1185">Reference proteome</keyword>
<comment type="caution">
    <text evidence="2">The sequence shown here is derived from an EMBL/GenBank/DDBJ whole genome shotgun (WGS) entry which is preliminary data.</text>
</comment>
<feature type="region of interest" description="Disordered" evidence="1">
    <location>
        <begin position="1"/>
        <end position="78"/>
    </location>
</feature>
<evidence type="ECO:0000313" key="3">
    <source>
        <dbReference type="Proteomes" id="UP000186391"/>
    </source>
</evidence>
<dbReference type="RefSeq" id="WP_073557091.1">
    <property type="nucleotide sequence ID" value="NZ_MRCA01000028.1"/>
</dbReference>
<dbReference type="AlphaFoldDB" id="A0A1U7GSQ9"/>
<evidence type="ECO:0000313" key="2">
    <source>
        <dbReference type="EMBL" id="OKH10867.1"/>
    </source>
</evidence>
<feature type="compositionally biased region" description="Polar residues" evidence="1">
    <location>
        <begin position="1"/>
        <end position="13"/>
    </location>
</feature>
<evidence type="ECO:0000256" key="1">
    <source>
        <dbReference type="SAM" id="MobiDB-lite"/>
    </source>
</evidence>
<dbReference type="OrthoDB" id="517770at2"/>
<gene>
    <name evidence="2" type="ORF">NIES592_23615</name>
</gene>
<dbReference type="Proteomes" id="UP000186391">
    <property type="component" value="Unassembled WGS sequence"/>
</dbReference>
<dbReference type="EMBL" id="MRCA01000028">
    <property type="protein sequence ID" value="OKH10867.1"/>
    <property type="molecule type" value="Genomic_DNA"/>
</dbReference>
<protein>
    <submittedName>
        <fullName evidence="2">Uncharacterized protein</fullName>
    </submittedName>
</protein>
<organism evidence="2 3">
    <name type="scientific">Fischerella major NIES-592</name>
    <dbReference type="NCBI Taxonomy" id="210994"/>
    <lineage>
        <taxon>Bacteria</taxon>
        <taxon>Bacillati</taxon>
        <taxon>Cyanobacteriota</taxon>
        <taxon>Cyanophyceae</taxon>
        <taxon>Nostocales</taxon>
        <taxon>Hapalosiphonaceae</taxon>
        <taxon>Fischerella</taxon>
    </lineage>
</organism>
<name>A0A1U7GSQ9_9CYAN</name>
<reference evidence="2 3" key="1">
    <citation type="submission" date="2016-11" db="EMBL/GenBank/DDBJ databases">
        <title>Draft Genome Sequences of Nine Cyanobacterial Strains from Diverse Habitats.</title>
        <authorList>
            <person name="Zhu T."/>
            <person name="Hou S."/>
            <person name="Lu X."/>
            <person name="Hess W.R."/>
        </authorList>
    </citation>
    <scope>NUCLEOTIDE SEQUENCE [LARGE SCALE GENOMIC DNA]</scope>
    <source>
        <strain evidence="2 3">NIES-592</strain>
    </source>
</reference>
<accession>A0A1U7GSQ9</accession>